<organism evidence="3 4">
    <name type="scientific">Naasia aerilata</name>
    <dbReference type="NCBI Taxonomy" id="1162966"/>
    <lineage>
        <taxon>Bacteria</taxon>
        <taxon>Bacillati</taxon>
        <taxon>Actinomycetota</taxon>
        <taxon>Actinomycetes</taxon>
        <taxon>Micrococcales</taxon>
        <taxon>Microbacteriaceae</taxon>
        <taxon>Naasia</taxon>
    </lineage>
</organism>
<dbReference type="InterPro" id="IPR001867">
    <property type="entry name" value="OmpR/PhoB-type_DNA-bd"/>
</dbReference>
<evidence type="ECO:0000256" key="1">
    <source>
        <dbReference type="ARBA" id="ARBA00023125"/>
    </source>
</evidence>
<dbReference type="EMBL" id="AP027731">
    <property type="protein sequence ID" value="BDZ45208.1"/>
    <property type="molecule type" value="Genomic_DNA"/>
</dbReference>
<evidence type="ECO:0000313" key="3">
    <source>
        <dbReference type="EMBL" id="BDZ45208.1"/>
    </source>
</evidence>
<proteinExistence type="predicted"/>
<dbReference type="Gene3D" id="1.10.10.10">
    <property type="entry name" value="Winged helix-like DNA-binding domain superfamily/Winged helix DNA-binding domain"/>
    <property type="match status" value="1"/>
</dbReference>
<gene>
    <name evidence="3" type="ORF">GCM10025866_11170</name>
</gene>
<dbReference type="Proteomes" id="UP001321498">
    <property type="component" value="Chromosome"/>
</dbReference>
<reference evidence="4" key="1">
    <citation type="journal article" date="2019" name="Int. J. Syst. Evol. Microbiol.">
        <title>The Global Catalogue of Microorganisms (GCM) 10K type strain sequencing project: providing services to taxonomists for standard genome sequencing and annotation.</title>
        <authorList>
            <consortium name="The Broad Institute Genomics Platform"/>
            <consortium name="The Broad Institute Genome Sequencing Center for Infectious Disease"/>
            <person name="Wu L."/>
            <person name="Ma J."/>
        </authorList>
    </citation>
    <scope>NUCLEOTIDE SEQUENCE [LARGE SCALE GENOMIC DNA]</scope>
    <source>
        <strain evidence="4">NBRC 108725</strain>
    </source>
</reference>
<evidence type="ECO:0000313" key="4">
    <source>
        <dbReference type="Proteomes" id="UP001321498"/>
    </source>
</evidence>
<dbReference type="InterPro" id="IPR036388">
    <property type="entry name" value="WH-like_DNA-bd_sf"/>
</dbReference>
<dbReference type="Pfam" id="PF00486">
    <property type="entry name" value="Trans_reg_C"/>
    <property type="match status" value="1"/>
</dbReference>
<dbReference type="InterPro" id="IPR016032">
    <property type="entry name" value="Sig_transdc_resp-reg_C-effctor"/>
</dbReference>
<accession>A0ABM8GAH1</accession>
<name>A0ABM8GAH1_9MICO</name>
<sequence length="62" mass="6706">MTTALLARLALSPGELVRTEALIRELWSEPTPAAVNTLRSRVSVLRAGPLRTVLHAERAGTD</sequence>
<dbReference type="RefSeq" id="WP_286278598.1">
    <property type="nucleotide sequence ID" value="NZ_AP027731.1"/>
</dbReference>
<feature type="domain" description="OmpR/PhoB-type" evidence="2">
    <location>
        <begin position="3"/>
        <end position="47"/>
    </location>
</feature>
<protein>
    <recommendedName>
        <fullName evidence="2">OmpR/PhoB-type domain-containing protein</fullName>
    </recommendedName>
</protein>
<keyword evidence="1" id="KW-0238">DNA-binding</keyword>
<keyword evidence="4" id="KW-1185">Reference proteome</keyword>
<dbReference type="SUPFAM" id="SSF46894">
    <property type="entry name" value="C-terminal effector domain of the bipartite response regulators"/>
    <property type="match status" value="1"/>
</dbReference>
<evidence type="ECO:0000259" key="2">
    <source>
        <dbReference type="Pfam" id="PF00486"/>
    </source>
</evidence>